<organism evidence="4 5">
    <name type="scientific">Fulvivirga sediminis</name>
    <dbReference type="NCBI Taxonomy" id="2803949"/>
    <lineage>
        <taxon>Bacteria</taxon>
        <taxon>Pseudomonadati</taxon>
        <taxon>Bacteroidota</taxon>
        <taxon>Cytophagia</taxon>
        <taxon>Cytophagales</taxon>
        <taxon>Fulvivirgaceae</taxon>
        <taxon>Fulvivirga</taxon>
    </lineage>
</organism>
<evidence type="ECO:0000313" key="5">
    <source>
        <dbReference type="Proteomes" id="UP000659388"/>
    </source>
</evidence>
<dbReference type="InterPro" id="IPR056491">
    <property type="entry name" value="DUF6688_C"/>
</dbReference>
<feature type="domain" description="DUF6688" evidence="3">
    <location>
        <begin position="200"/>
        <end position="309"/>
    </location>
</feature>
<feature type="transmembrane region" description="Helical" evidence="1">
    <location>
        <begin position="146"/>
        <end position="168"/>
    </location>
</feature>
<keyword evidence="1" id="KW-0472">Membrane</keyword>
<sequence length="313" mass="36198">MGFSVNSYDYREAIDPIDNGYTPLAKDHLFSFLTFHFLSLFALVKVWKKGKNQPPLLLVVYLAFLMIGIIINLLLIMQLFGHENDLAGNSGISGFFMAMAPALHVLISFILILHVIKEEAHEADKRSFKNRFLNQLNNRLKGSKMLPVWSLLALFPILFMVTILLILLGQEYDSLTKVFTETATWNFSQETHPPYLDHTGHYLCTVAACGSPEVVRPLRLGMRHGTEIIVNRQLLIANAFEDLIQTKYPRVHKVIRGKYDKYGYPLSKDINTKFKSNCTYLIMKPLEWLFLIYIYLNSQKPEKLIRKQYKMKF</sequence>
<proteinExistence type="predicted"/>
<keyword evidence="1" id="KW-0812">Transmembrane</keyword>
<accession>A0A937FBV2</accession>
<evidence type="ECO:0000259" key="3">
    <source>
        <dbReference type="Pfam" id="PF23543"/>
    </source>
</evidence>
<feature type="transmembrane region" description="Helical" evidence="1">
    <location>
        <begin position="92"/>
        <end position="116"/>
    </location>
</feature>
<name>A0A937FBV2_9BACT</name>
<dbReference type="AlphaFoldDB" id="A0A937FBV2"/>
<keyword evidence="1" id="KW-1133">Transmembrane helix</keyword>
<dbReference type="Pfam" id="PF23543">
    <property type="entry name" value="DUF6688_C"/>
    <property type="match status" value="1"/>
</dbReference>
<comment type="caution">
    <text evidence="4">The sequence shown here is derived from an EMBL/GenBank/DDBJ whole genome shotgun (WGS) entry which is preliminary data.</text>
</comment>
<protein>
    <submittedName>
        <fullName evidence="4">Uncharacterized protein</fullName>
    </submittedName>
</protein>
<feature type="domain" description="DUF6688" evidence="2">
    <location>
        <begin position="10"/>
        <end position="194"/>
    </location>
</feature>
<evidence type="ECO:0000259" key="2">
    <source>
        <dbReference type="Pfam" id="PF20394"/>
    </source>
</evidence>
<dbReference type="Proteomes" id="UP000659388">
    <property type="component" value="Unassembled WGS sequence"/>
</dbReference>
<dbReference type="Pfam" id="PF20394">
    <property type="entry name" value="DUF6688"/>
    <property type="match status" value="1"/>
</dbReference>
<feature type="transmembrane region" description="Helical" evidence="1">
    <location>
        <begin position="29"/>
        <end position="47"/>
    </location>
</feature>
<dbReference type="EMBL" id="JAESIY010000017">
    <property type="protein sequence ID" value="MBL3658807.1"/>
    <property type="molecule type" value="Genomic_DNA"/>
</dbReference>
<feature type="transmembrane region" description="Helical" evidence="1">
    <location>
        <begin position="59"/>
        <end position="80"/>
    </location>
</feature>
<dbReference type="InterPro" id="IPR046510">
    <property type="entry name" value="DUF6688_N"/>
</dbReference>
<keyword evidence="5" id="KW-1185">Reference proteome</keyword>
<evidence type="ECO:0000313" key="4">
    <source>
        <dbReference type="EMBL" id="MBL3658807.1"/>
    </source>
</evidence>
<evidence type="ECO:0000256" key="1">
    <source>
        <dbReference type="SAM" id="Phobius"/>
    </source>
</evidence>
<reference evidence="4" key="1">
    <citation type="submission" date="2021-01" db="EMBL/GenBank/DDBJ databases">
        <title>Fulvivirga kasyanovii gen. nov., sp nov., a novel member of the phylum Bacteroidetes isolated from seawater in a mussel farm.</title>
        <authorList>
            <person name="Zhao L.-H."/>
            <person name="Wang Z.-J."/>
        </authorList>
    </citation>
    <scope>NUCLEOTIDE SEQUENCE</scope>
    <source>
        <strain evidence="4">2943</strain>
    </source>
</reference>
<gene>
    <name evidence="4" type="ORF">JL102_21840</name>
</gene>